<feature type="transmembrane region" description="Helical" evidence="3">
    <location>
        <begin position="7"/>
        <end position="26"/>
    </location>
</feature>
<dbReference type="Pfam" id="PF00067">
    <property type="entry name" value="p450"/>
    <property type="match status" value="1"/>
</dbReference>
<comment type="similarity">
    <text evidence="1">Belongs to the cytochrome P450 family.</text>
</comment>
<dbReference type="InterPro" id="IPR002401">
    <property type="entry name" value="Cyt_P450_E_grp-I"/>
</dbReference>
<dbReference type="GO" id="GO:0004497">
    <property type="term" value="F:monooxygenase activity"/>
    <property type="evidence" value="ECO:0007669"/>
    <property type="project" value="InterPro"/>
</dbReference>
<proteinExistence type="inferred from homology"/>
<dbReference type="InterPro" id="IPR001128">
    <property type="entry name" value="Cyt_P450"/>
</dbReference>
<dbReference type="GeneID" id="54567530"/>
<evidence type="ECO:0000313" key="4">
    <source>
        <dbReference type="EMBL" id="KAF2160867.1"/>
    </source>
</evidence>
<evidence type="ECO:0000256" key="2">
    <source>
        <dbReference type="PIRSR" id="PIRSR602401-1"/>
    </source>
</evidence>
<evidence type="ECO:0000313" key="5">
    <source>
        <dbReference type="Proteomes" id="UP000799537"/>
    </source>
</evidence>
<reference evidence="4" key="1">
    <citation type="journal article" date="2020" name="Stud. Mycol.">
        <title>101 Dothideomycetes genomes: a test case for predicting lifestyles and emergence of pathogens.</title>
        <authorList>
            <person name="Haridas S."/>
            <person name="Albert R."/>
            <person name="Binder M."/>
            <person name="Bloem J."/>
            <person name="Labutti K."/>
            <person name="Salamov A."/>
            <person name="Andreopoulos B."/>
            <person name="Baker S."/>
            <person name="Barry K."/>
            <person name="Bills G."/>
            <person name="Bluhm B."/>
            <person name="Cannon C."/>
            <person name="Castanera R."/>
            <person name="Culley D."/>
            <person name="Daum C."/>
            <person name="Ezra D."/>
            <person name="Gonzalez J."/>
            <person name="Henrissat B."/>
            <person name="Kuo A."/>
            <person name="Liang C."/>
            <person name="Lipzen A."/>
            <person name="Lutzoni F."/>
            <person name="Magnuson J."/>
            <person name="Mondo S."/>
            <person name="Nolan M."/>
            <person name="Ohm R."/>
            <person name="Pangilinan J."/>
            <person name="Park H.-J."/>
            <person name="Ramirez L."/>
            <person name="Alfaro M."/>
            <person name="Sun H."/>
            <person name="Tritt A."/>
            <person name="Yoshinaga Y."/>
            <person name="Zwiers L.-H."/>
            <person name="Turgeon B."/>
            <person name="Goodwin S."/>
            <person name="Spatafora J."/>
            <person name="Crous P."/>
            <person name="Grigoriev I."/>
        </authorList>
    </citation>
    <scope>NUCLEOTIDE SEQUENCE</scope>
    <source>
        <strain evidence="4">ATCC 36951</strain>
    </source>
</reference>
<dbReference type="RefSeq" id="XP_033661756.1">
    <property type="nucleotide sequence ID" value="XM_033814258.1"/>
</dbReference>
<dbReference type="SUPFAM" id="SSF48264">
    <property type="entry name" value="Cytochrome P450"/>
    <property type="match status" value="1"/>
</dbReference>
<keyword evidence="2" id="KW-0349">Heme</keyword>
<dbReference type="InterPro" id="IPR050121">
    <property type="entry name" value="Cytochrome_P450_monoxygenase"/>
</dbReference>
<feature type="transmembrane region" description="Helical" evidence="3">
    <location>
        <begin position="32"/>
        <end position="51"/>
    </location>
</feature>
<keyword evidence="3" id="KW-0472">Membrane</keyword>
<comment type="cofactor">
    <cofactor evidence="2">
        <name>heme</name>
        <dbReference type="ChEBI" id="CHEBI:30413"/>
    </cofactor>
</comment>
<keyword evidence="5" id="KW-1185">Reference proteome</keyword>
<organism evidence="4 5">
    <name type="scientific">Zasmidium cellare ATCC 36951</name>
    <dbReference type="NCBI Taxonomy" id="1080233"/>
    <lineage>
        <taxon>Eukaryota</taxon>
        <taxon>Fungi</taxon>
        <taxon>Dikarya</taxon>
        <taxon>Ascomycota</taxon>
        <taxon>Pezizomycotina</taxon>
        <taxon>Dothideomycetes</taxon>
        <taxon>Dothideomycetidae</taxon>
        <taxon>Mycosphaerellales</taxon>
        <taxon>Mycosphaerellaceae</taxon>
        <taxon>Zasmidium</taxon>
    </lineage>
</organism>
<gene>
    <name evidence="4" type="ORF">M409DRAFT_59651</name>
</gene>
<protein>
    <recommendedName>
        <fullName evidence="6">Cytochrome P450</fullName>
    </recommendedName>
</protein>
<dbReference type="GO" id="GO:0016705">
    <property type="term" value="F:oxidoreductase activity, acting on paired donors, with incorporation or reduction of molecular oxygen"/>
    <property type="evidence" value="ECO:0007669"/>
    <property type="project" value="InterPro"/>
</dbReference>
<sequence length="547" mass="61518">MARHVTFEGSLAFSVLTALLLIRFGLLSTANALFYSTSASLCSWIIYRTFIYPFYISPLRHIPTVPGCPLWGHAPARLSNELGIPEREWHRKYGLIVRYFLPFGFERLNIADDDAIKGVTVRKPYDFVKAPNATNWMKGMLGERGVLLAEGEVHAKQRKVLAPAFSTAAIRNLEATFFEKGLLLADLLEQSIRAAPGSSRCIEMLGWLNRATLDVIRTAAFDYNVDSLRNPEAPLRKAYSAIFSFDLMAVVVMGLRLYLDAVKYLPCKINRDHERSGRVVTDIASSVVDSKLDPDKSAPAKKDIISLIVNHNRTLPQGEGLSFEDIRDQVKTFLGAGHDTTATGVAWTIDLLSKHGDVHERPRKEMIAALPSLADAASSIDLEALAQENVLDRLPYLNNVCQESLRFIPPIPTVIRKSIADSHLGGYLVPAGTYLYITSHAINHLECYWGEDADRFDPDRWDRLPNGWVPNAYQTFQEGPRGCIGRKFAETEMKVFLVCLLSRFRFERDEQWPDQETRKMWRLVLRPKDGISVKMSLVNEMVSSGNS</sequence>
<dbReference type="GO" id="GO:0020037">
    <property type="term" value="F:heme binding"/>
    <property type="evidence" value="ECO:0007669"/>
    <property type="project" value="InterPro"/>
</dbReference>
<keyword evidence="2" id="KW-0408">Iron</keyword>
<dbReference type="PRINTS" id="PR00463">
    <property type="entry name" value="EP450I"/>
</dbReference>
<accession>A0A6A6C1D1</accession>
<dbReference type="PANTHER" id="PTHR24305">
    <property type="entry name" value="CYTOCHROME P450"/>
    <property type="match status" value="1"/>
</dbReference>
<dbReference type="EMBL" id="ML993623">
    <property type="protein sequence ID" value="KAF2160867.1"/>
    <property type="molecule type" value="Genomic_DNA"/>
</dbReference>
<keyword evidence="3" id="KW-0812">Transmembrane</keyword>
<dbReference type="Gene3D" id="1.10.630.10">
    <property type="entry name" value="Cytochrome P450"/>
    <property type="match status" value="1"/>
</dbReference>
<evidence type="ECO:0000256" key="3">
    <source>
        <dbReference type="SAM" id="Phobius"/>
    </source>
</evidence>
<evidence type="ECO:0000256" key="1">
    <source>
        <dbReference type="ARBA" id="ARBA00010617"/>
    </source>
</evidence>
<dbReference type="CDD" id="cd11069">
    <property type="entry name" value="CYP_FUM15-like"/>
    <property type="match status" value="1"/>
</dbReference>
<evidence type="ECO:0008006" key="6">
    <source>
        <dbReference type="Google" id="ProtNLM"/>
    </source>
</evidence>
<dbReference type="InterPro" id="IPR036396">
    <property type="entry name" value="Cyt_P450_sf"/>
</dbReference>
<dbReference type="PRINTS" id="PR00385">
    <property type="entry name" value="P450"/>
</dbReference>
<feature type="binding site" description="axial binding residue" evidence="2">
    <location>
        <position position="483"/>
    </location>
    <ligand>
        <name>heme</name>
        <dbReference type="ChEBI" id="CHEBI:30413"/>
    </ligand>
    <ligandPart>
        <name>Fe</name>
        <dbReference type="ChEBI" id="CHEBI:18248"/>
    </ligandPart>
</feature>
<keyword evidence="3" id="KW-1133">Transmembrane helix</keyword>
<dbReference type="GO" id="GO:0005506">
    <property type="term" value="F:iron ion binding"/>
    <property type="evidence" value="ECO:0007669"/>
    <property type="project" value="InterPro"/>
</dbReference>
<dbReference type="AlphaFoldDB" id="A0A6A6C1D1"/>
<dbReference type="PANTHER" id="PTHR24305:SF166">
    <property type="entry name" value="CYTOCHROME P450 12A4, MITOCHONDRIAL-RELATED"/>
    <property type="match status" value="1"/>
</dbReference>
<dbReference type="OrthoDB" id="1470350at2759"/>
<keyword evidence="2" id="KW-0479">Metal-binding</keyword>
<dbReference type="Proteomes" id="UP000799537">
    <property type="component" value="Unassembled WGS sequence"/>
</dbReference>
<name>A0A6A6C1D1_ZASCE</name>